<dbReference type="AlphaFoldDB" id="A0A2S5BGX3"/>
<dbReference type="InterPro" id="IPR030378">
    <property type="entry name" value="G_CP_dom"/>
</dbReference>
<gene>
    <name evidence="5" type="ORF">BMF94_0743</name>
</gene>
<dbReference type="EMBL" id="PJQD01000008">
    <property type="protein sequence ID" value="POY76020.1"/>
    <property type="molecule type" value="Genomic_DNA"/>
</dbReference>
<evidence type="ECO:0000313" key="6">
    <source>
        <dbReference type="Proteomes" id="UP000237144"/>
    </source>
</evidence>
<dbReference type="InterPro" id="IPR006073">
    <property type="entry name" value="GTP-bd"/>
</dbReference>
<dbReference type="Proteomes" id="UP000237144">
    <property type="component" value="Unassembled WGS sequence"/>
</dbReference>
<name>A0A2S5BGX3_9BASI</name>
<feature type="domain" description="CP-type G" evidence="4">
    <location>
        <begin position="24"/>
        <end position="225"/>
    </location>
</feature>
<feature type="compositionally biased region" description="Basic and acidic residues" evidence="3">
    <location>
        <begin position="390"/>
        <end position="399"/>
    </location>
</feature>
<dbReference type="OrthoDB" id="269151at2759"/>
<organism evidence="5 6">
    <name type="scientific">Rhodotorula taiwanensis</name>
    <dbReference type="NCBI Taxonomy" id="741276"/>
    <lineage>
        <taxon>Eukaryota</taxon>
        <taxon>Fungi</taxon>
        <taxon>Dikarya</taxon>
        <taxon>Basidiomycota</taxon>
        <taxon>Pucciniomycotina</taxon>
        <taxon>Microbotryomycetes</taxon>
        <taxon>Sporidiobolales</taxon>
        <taxon>Sporidiobolaceae</taxon>
        <taxon>Rhodotorula</taxon>
    </lineage>
</organism>
<sequence length="570" mass="61984">MPVPPFHFPLLPQSWYIGHMRRAMREITELVQSHKLDLIIETRDARLPLTSINPAFERLLAEQAGRGIGAGLDGGKGIGTTKRLIVYNKADLAQDCFQIPLQRAFAQHDEDQVLFTDSRSDQEVKQVLEAAISCVAKKPQTSTHGLQLVRRPLDGPDDKITMLVAGMPNVGKSSILNALRRVGVRKGKAASTSSEPGHTRRLSTHIKIASDPPVYIYDTPGIMVPFLGKGVAGQETAIKLALTGGMKESLFERDLVGEYLLWRLRIRAEMRDDGWSNDELLRRLGLPVDTPLDDPHSFFTSLAHRLSAMQRGGIPDTDHASRWLVQSFRDGKLGRWTLDGLGRGGEAVDDQKDFVEVARGHGDRFELWEDQGEEEGGDGGGAGREEEEGKEMKWTRSEPRQGYLSRQETAPPVTGTGDATLGEITPPLVAAPATTPPPSPSLAADDDGDEAVIEPYVAGSVTSYLTYLASLASSVDLRSAHQSRKAKKADQAKIRDFKRKGHQVAKVKTYTKPTSSSSSRGGSGAGSFKKGGRSGAGGWFSRGAARGIGAGARKGPAIKLSSGRRRQYRR</sequence>
<evidence type="ECO:0000259" key="4">
    <source>
        <dbReference type="PROSITE" id="PS51721"/>
    </source>
</evidence>
<dbReference type="GO" id="GO:0005739">
    <property type="term" value="C:mitochondrion"/>
    <property type="evidence" value="ECO:0007669"/>
    <property type="project" value="TreeGrafter"/>
</dbReference>
<dbReference type="InterPro" id="IPR023179">
    <property type="entry name" value="GTP-bd_ortho_bundle_sf"/>
</dbReference>
<dbReference type="SUPFAM" id="SSF52540">
    <property type="entry name" value="P-loop containing nucleoside triphosphate hydrolases"/>
    <property type="match status" value="1"/>
</dbReference>
<dbReference type="PANTHER" id="PTHR45782">
    <property type="entry name" value="MITOCHONDRIAL RIBOSOME-ASSOCIATED GTPASE 1"/>
    <property type="match status" value="1"/>
</dbReference>
<dbReference type="STRING" id="741276.A0A2S5BGX3"/>
<proteinExistence type="predicted"/>
<dbReference type="GO" id="GO:0032543">
    <property type="term" value="P:mitochondrial translation"/>
    <property type="evidence" value="ECO:0007669"/>
    <property type="project" value="TreeGrafter"/>
</dbReference>
<evidence type="ECO:0000256" key="3">
    <source>
        <dbReference type="SAM" id="MobiDB-lite"/>
    </source>
</evidence>
<accession>A0A2S5BGX3</accession>
<protein>
    <recommendedName>
        <fullName evidence="4">CP-type G domain-containing protein</fullName>
    </recommendedName>
</protein>
<keyword evidence="6" id="KW-1185">Reference proteome</keyword>
<comment type="caution">
    <text evidence="5">The sequence shown here is derived from an EMBL/GenBank/DDBJ whole genome shotgun (WGS) entry which is preliminary data.</text>
</comment>
<evidence type="ECO:0000256" key="2">
    <source>
        <dbReference type="ARBA" id="ARBA00023134"/>
    </source>
</evidence>
<feature type="compositionally biased region" description="Acidic residues" evidence="3">
    <location>
        <begin position="368"/>
        <end position="377"/>
    </location>
</feature>
<feature type="region of interest" description="Disordered" evidence="3">
    <location>
        <begin position="365"/>
        <end position="448"/>
    </location>
</feature>
<dbReference type="CDD" id="cd01856">
    <property type="entry name" value="YlqF"/>
    <property type="match status" value="1"/>
</dbReference>
<dbReference type="Gene3D" id="3.40.50.300">
    <property type="entry name" value="P-loop containing nucleotide triphosphate hydrolases"/>
    <property type="match status" value="1"/>
</dbReference>
<dbReference type="GO" id="GO:0003924">
    <property type="term" value="F:GTPase activity"/>
    <property type="evidence" value="ECO:0007669"/>
    <property type="project" value="TreeGrafter"/>
</dbReference>
<dbReference type="InterPro" id="IPR027417">
    <property type="entry name" value="P-loop_NTPase"/>
</dbReference>
<feature type="region of interest" description="Disordered" evidence="3">
    <location>
        <begin position="498"/>
        <end position="570"/>
    </location>
</feature>
<evidence type="ECO:0000256" key="1">
    <source>
        <dbReference type="ARBA" id="ARBA00022741"/>
    </source>
</evidence>
<dbReference type="GO" id="GO:0005525">
    <property type="term" value="F:GTP binding"/>
    <property type="evidence" value="ECO:0007669"/>
    <property type="project" value="UniProtKB-KW"/>
</dbReference>
<reference evidence="5 6" key="1">
    <citation type="journal article" date="2018" name="Front. Microbiol.">
        <title>Prospects for Fungal Bioremediation of Acidic Radioactive Waste Sites: Characterization and Genome Sequence of Rhodotorula taiwanensis MD1149.</title>
        <authorList>
            <person name="Tkavc R."/>
            <person name="Matrosova V.Y."/>
            <person name="Grichenko O.E."/>
            <person name="Gostincar C."/>
            <person name="Volpe R.P."/>
            <person name="Klimenkova P."/>
            <person name="Gaidamakova E.K."/>
            <person name="Zhou C.E."/>
            <person name="Stewart B.J."/>
            <person name="Lyman M.G."/>
            <person name="Malfatti S.A."/>
            <person name="Rubinfeld B."/>
            <person name="Courtot M."/>
            <person name="Singh J."/>
            <person name="Dalgard C.L."/>
            <person name="Hamilton T."/>
            <person name="Frey K.G."/>
            <person name="Gunde-Cimerman N."/>
            <person name="Dugan L."/>
            <person name="Daly M.J."/>
        </authorList>
    </citation>
    <scope>NUCLEOTIDE SEQUENCE [LARGE SCALE GENOMIC DNA]</scope>
    <source>
        <strain evidence="5 6">MD1149</strain>
    </source>
</reference>
<evidence type="ECO:0000313" key="5">
    <source>
        <dbReference type="EMBL" id="POY76020.1"/>
    </source>
</evidence>
<dbReference type="PROSITE" id="PS51721">
    <property type="entry name" value="G_CP"/>
    <property type="match status" value="1"/>
</dbReference>
<dbReference type="PANTHER" id="PTHR45782:SF4">
    <property type="entry name" value="MITOCHONDRIAL RIBOSOME-ASSOCIATED GTPASE 1"/>
    <property type="match status" value="1"/>
</dbReference>
<dbReference type="Gene3D" id="1.10.1580.10">
    <property type="match status" value="1"/>
</dbReference>
<feature type="compositionally biased region" description="Gly residues" evidence="3">
    <location>
        <begin position="533"/>
        <end position="552"/>
    </location>
</feature>
<keyword evidence="1" id="KW-0547">Nucleotide-binding</keyword>
<keyword evidence="2" id="KW-0342">GTP-binding</keyword>
<dbReference type="Pfam" id="PF01926">
    <property type="entry name" value="MMR_HSR1"/>
    <property type="match status" value="1"/>
</dbReference>